<keyword evidence="2" id="KW-1185">Reference proteome</keyword>
<evidence type="ECO:0000313" key="1">
    <source>
        <dbReference type="EMBL" id="UQA97460.1"/>
    </source>
</evidence>
<protein>
    <submittedName>
        <fullName evidence="1">DUF6415 family natural product biosynthesis protein</fullName>
    </submittedName>
</protein>
<dbReference type="Proteomes" id="UP000830115">
    <property type="component" value="Chromosome"/>
</dbReference>
<sequence length="126" mass="14285">MTTTEQPRAAEMADNIDVDRIALTIDHALAERRVLPPYEELTDLEQLLRRHIQLLLPVVQERTNGMDRGSAAWYERQAALDSVRHLVDRGMGNGLMSATVHVQELGRACRFLLDYYREVPRGASTA</sequence>
<accession>A0ABY4MI31</accession>
<name>A0ABY4MI31_9ACTN</name>
<dbReference type="EMBL" id="CP086322">
    <property type="protein sequence ID" value="UQA97460.1"/>
    <property type="molecule type" value="Genomic_DNA"/>
</dbReference>
<evidence type="ECO:0000313" key="2">
    <source>
        <dbReference type="Proteomes" id="UP000830115"/>
    </source>
</evidence>
<reference evidence="1" key="1">
    <citation type="submission" date="2021-10" db="EMBL/GenBank/DDBJ databases">
        <title>Streptomyces nigrumlapis sp.nov.,an antimicrobial producing actinobacterium isolated from Black Gobi rocks.</title>
        <authorList>
            <person name="Wen Y."/>
            <person name="Zhang W."/>
            <person name="Liu X.G."/>
        </authorList>
    </citation>
    <scope>NUCLEOTIDE SEQUENCE</scope>
    <source>
        <strain evidence="1">ST13-2-2</strain>
    </source>
</reference>
<dbReference type="Pfam" id="PF19979">
    <property type="entry name" value="DUF6415"/>
    <property type="match status" value="1"/>
</dbReference>
<dbReference type="RefSeq" id="WP_248868416.1">
    <property type="nucleotide sequence ID" value="NZ_CP086322.1"/>
</dbReference>
<proteinExistence type="predicted"/>
<gene>
    <name evidence="1" type="ORF">K9S39_41455</name>
</gene>
<dbReference type="InterPro" id="IPR046300">
    <property type="entry name" value="DUF6415"/>
</dbReference>
<organism evidence="1 2">
    <name type="scientific">Streptomyces halobius</name>
    <dbReference type="NCBI Taxonomy" id="2879846"/>
    <lineage>
        <taxon>Bacteria</taxon>
        <taxon>Bacillati</taxon>
        <taxon>Actinomycetota</taxon>
        <taxon>Actinomycetes</taxon>
        <taxon>Kitasatosporales</taxon>
        <taxon>Streptomycetaceae</taxon>
        <taxon>Streptomyces</taxon>
    </lineage>
</organism>